<accession>A0A917YFJ2</accession>
<dbReference type="GO" id="GO:0003700">
    <property type="term" value="F:DNA-binding transcription factor activity"/>
    <property type="evidence" value="ECO:0007669"/>
    <property type="project" value="TreeGrafter"/>
</dbReference>
<keyword evidence="1" id="KW-0805">Transcription regulation</keyword>
<evidence type="ECO:0000313" key="6">
    <source>
        <dbReference type="Proteomes" id="UP000598196"/>
    </source>
</evidence>
<dbReference type="InterPro" id="IPR000843">
    <property type="entry name" value="HTH_LacI"/>
</dbReference>
<evidence type="ECO:0000313" key="5">
    <source>
        <dbReference type="EMBL" id="GGO23178.1"/>
    </source>
</evidence>
<organism evidence="5 6">
    <name type="scientific">Gemmobacter aquaticus</name>
    <dbReference type="NCBI Taxonomy" id="490185"/>
    <lineage>
        <taxon>Bacteria</taxon>
        <taxon>Pseudomonadati</taxon>
        <taxon>Pseudomonadota</taxon>
        <taxon>Alphaproteobacteria</taxon>
        <taxon>Rhodobacterales</taxon>
        <taxon>Paracoccaceae</taxon>
        <taxon>Gemmobacter</taxon>
    </lineage>
</organism>
<dbReference type="CDD" id="cd01392">
    <property type="entry name" value="HTH_LacI"/>
    <property type="match status" value="1"/>
</dbReference>
<dbReference type="Pfam" id="PF00356">
    <property type="entry name" value="LacI"/>
    <property type="match status" value="1"/>
</dbReference>
<dbReference type="PRINTS" id="PR00036">
    <property type="entry name" value="HTHLACI"/>
</dbReference>
<dbReference type="PANTHER" id="PTHR30146:SF152">
    <property type="entry name" value="TRANSCRIPTIONAL REGULATORY PROTEIN"/>
    <property type="match status" value="1"/>
</dbReference>
<dbReference type="PANTHER" id="PTHR30146">
    <property type="entry name" value="LACI-RELATED TRANSCRIPTIONAL REPRESSOR"/>
    <property type="match status" value="1"/>
</dbReference>
<dbReference type="RefSeq" id="WP_188781553.1">
    <property type="nucleotide sequence ID" value="NZ_BMLP01000001.1"/>
</dbReference>
<dbReference type="InterPro" id="IPR025997">
    <property type="entry name" value="SBP_2_dom"/>
</dbReference>
<dbReference type="CDD" id="cd06307">
    <property type="entry name" value="PBP1_sugar_binding"/>
    <property type="match status" value="1"/>
</dbReference>
<comment type="caution">
    <text evidence="5">The sequence shown here is derived from an EMBL/GenBank/DDBJ whole genome shotgun (WGS) entry which is preliminary data.</text>
</comment>
<dbReference type="Gene3D" id="1.10.260.40">
    <property type="entry name" value="lambda repressor-like DNA-binding domains"/>
    <property type="match status" value="1"/>
</dbReference>
<dbReference type="SMART" id="SM00354">
    <property type="entry name" value="HTH_LACI"/>
    <property type="match status" value="1"/>
</dbReference>
<evidence type="ECO:0000256" key="1">
    <source>
        <dbReference type="ARBA" id="ARBA00023015"/>
    </source>
</evidence>
<dbReference type="Pfam" id="PF13407">
    <property type="entry name" value="Peripla_BP_4"/>
    <property type="match status" value="1"/>
</dbReference>
<feature type="domain" description="HTH lacI-type" evidence="4">
    <location>
        <begin position="4"/>
        <end position="58"/>
    </location>
</feature>
<gene>
    <name evidence="5" type="ORF">GCM10010991_00230</name>
</gene>
<dbReference type="PROSITE" id="PS00356">
    <property type="entry name" value="HTH_LACI_1"/>
    <property type="match status" value="1"/>
</dbReference>
<reference evidence="5 6" key="1">
    <citation type="journal article" date="2014" name="Int. J. Syst. Evol. Microbiol.">
        <title>Complete genome sequence of Corynebacterium casei LMG S-19264T (=DSM 44701T), isolated from a smear-ripened cheese.</title>
        <authorList>
            <consortium name="US DOE Joint Genome Institute (JGI-PGF)"/>
            <person name="Walter F."/>
            <person name="Albersmeier A."/>
            <person name="Kalinowski J."/>
            <person name="Ruckert C."/>
        </authorList>
    </citation>
    <scope>NUCLEOTIDE SEQUENCE [LARGE SCALE GENOMIC DNA]</scope>
    <source>
        <strain evidence="5 6">CGMCC 1.7029</strain>
    </source>
</reference>
<dbReference type="AlphaFoldDB" id="A0A917YFJ2"/>
<dbReference type="EMBL" id="BMLP01000001">
    <property type="protein sequence ID" value="GGO23178.1"/>
    <property type="molecule type" value="Genomic_DNA"/>
</dbReference>
<dbReference type="InterPro" id="IPR028082">
    <property type="entry name" value="Peripla_BP_I"/>
</dbReference>
<dbReference type="GO" id="GO:0000976">
    <property type="term" value="F:transcription cis-regulatory region binding"/>
    <property type="evidence" value="ECO:0007669"/>
    <property type="project" value="TreeGrafter"/>
</dbReference>
<evidence type="ECO:0000256" key="3">
    <source>
        <dbReference type="ARBA" id="ARBA00023163"/>
    </source>
</evidence>
<evidence type="ECO:0000259" key="4">
    <source>
        <dbReference type="PROSITE" id="PS50932"/>
    </source>
</evidence>
<proteinExistence type="predicted"/>
<keyword evidence="6" id="KW-1185">Reference proteome</keyword>
<keyword evidence="3" id="KW-0804">Transcription</keyword>
<evidence type="ECO:0000256" key="2">
    <source>
        <dbReference type="ARBA" id="ARBA00023125"/>
    </source>
</evidence>
<dbReference type="SUPFAM" id="SSF47413">
    <property type="entry name" value="lambda repressor-like DNA-binding domains"/>
    <property type="match status" value="1"/>
</dbReference>
<dbReference type="SUPFAM" id="SSF53822">
    <property type="entry name" value="Periplasmic binding protein-like I"/>
    <property type="match status" value="1"/>
</dbReference>
<dbReference type="Gene3D" id="3.40.50.2300">
    <property type="match status" value="2"/>
</dbReference>
<dbReference type="PROSITE" id="PS50932">
    <property type="entry name" value="HTH_LACI_2"/>
    <property type="match status" value="1"/>
</dbReference>
<sequence length="344" mass="37025">MARPTVNDIAREAGVSLATVDRVLNARPGVRESTVTAVQEAITRLGYVRDIAAANLARQRQYRLVAALPDSGSQYVETLACALHDAAQTAAVARTELQILRYPAEDPHSLAALLHALPPAETEGVALMAPETPVLRDAVKALREKGIPVIAIGSDLPNTDRDHFVGIDSRAAGRTAGVLMGRFVGRGPGQILALAESMQLRDAIERRHGFDAVIQAEFPWLEVLPTLETHGSDATLRAVVTERLRHATGLRGIYVLGSGHRALAATLADLGLTGRFTIIGHELTPHTRRALQGGQIDAVITQNLGHLARSALRVLRAKADRAPIDAAQEQLRIEILIRENIPDQ</sequence>
<keyword evidence="2" id="KW-0238">DNA-binding</keyword>
<dbReference type="Proteomes" id="UP000598196">
    <property type="component" value="Unassembled WGS sequence"/>
</dbReference>
<dbReference type="InterPro" id="IPR010982">
    <property type="entry name" value="Lambda_DNA-bd_dom_sf"/>
</dbReference>
<name>A0A917YFJ2_9RHOB</name>
<protein>
    <submittedName>
        <fullName evidence="5">Transcriptional regulator</fullName>
    </submittedName>
</protein>